<dbReference type="EMBL" id="KN731017">
    <property type="protein sequence ID" value="KIH60377.1"/>
    <property type="molecule type" value="Genomic_DNA"/>
</dbReference>
<name>A0A0C2DD97_9BILA</name>
<dbReference type="PANTHER" id="PTHR46901">
    <property type="entry name" value="GH04942P"/>
    <property type="match status" value="1"/>
</dbReference>
<evidence type="ECO:0008006" key="4">
    <source>
        <dbReference type="Google" id="ProtNLM"/>
    </source>
</evidence>
<accession>A0A0C2DD97</accession>
<keyword evidence="1" id="KW-0732">Signal</keyword>
<feature type="chain" id="PRO_5002164198" description="Chitin-binding type-4 domain-containing protein" evidence="1">
    <location>
        <begin position="17"/>
        <end position="158"/>
    </location>
</feature>
<feature type="signal peptide" evidence="1">
    <location>
        <begin position="1"/>
        <end position="16"/>
    </location>
</feature>
<evidence type="ECO:0000313" key="3">
    <source>
        <dbReference type="Proteomes" id="UP000054047"/>
    </source>
</evidence>
<proteinExistence type="predicted"/>
<evidence type="ECO:0000313" key="2">
    <source>
        <dbReference type="EMBL" id="KIH60377.1"/>
    </source>
</evidence>
<dbReference type="AlphaFoldDB" id="A0A0C2DD97"/>
<dbReference type="PANTHER" id="PTHR46901:SF3">
    <property type="entry name" value="EGF-LIKE DOMAIN-CONTAINING PROTEIN"/>
    <property type="match status" value="1"/>
</dbReference>
<gene>
    <name evidence="2" type="ORF">ANCDUO_09375</name>
</gene>
<dbReference type="Proteomes" id="UP000054047">
    <property type="component" value="Unassembled WGS sequence"/>
</dbReference>
<protein>
    <recommendedName>
        <fullName evidence="4">Chitin-binding type-4 domain-containing protein</fullName>
    </recommendedName>
</protein>
<dbReference type="OrthoDB" id="5777123at2759"/>
<evidence type="ECO:0000256" key="1">
    <source>
        <dbReference type="SAM" id="SignalP"/>
    </source>
</evidence>
<reference evidence="2 3" key="1">
    <citation type="submission" date="2013-12" db="EMBL/GenBank/DDBJ databases">
        <title>Draft genome of the parsitic nematode Ancylostoma duodenale.</title>
        <authorList>
            <person name="Mitreva M."/>
        </authorList>
    </citation>
    <scope>NUCLEOTIDE SEQUENCE [LARGE SCALE GENOMIC DNA]</scope>
    <source>
        <strain evidence="2 3">Zhejiang</strain>
    </source>
</reference>
<sequence length="158" mass="17611">MPWWALLLAVAGTSWAHVKLTFPPARQPDSDYYSSANSRPPCGVPKPPIGTGVRTFLKAGSTVDLQWITAIPHMGGIRLEVLNSLDEPIAIFTNFLDPYNITKNGKQIALPPQFECANCAIRITHQATEYGDDYFFYSCADVNILKGSFQKVDRYRTD</sequence>
<keyword evidence="3" id="KW-1185">Reference proteome</keyword>
<organism evidence="2 3">
    <name type="scientific">Ancylostoma duodenale</name>
    <dbReference type="NCBI Taxonomy" id="51022"/>
    <lineage>
        <taxon>Eukaryota</taxon>
        <taxon>Metazoa</taxon>
        <taxon>Ecdysozoa</taxon>
        <taxon>Nematoda</taxon>
        <taxon>Chromadorea</taxon>
        <taxon>Rhabditida</taxon>
        <taxon>Rhabditina</taxon>
        <taxon>Rhabditomorpha</taxon>
        <taxon>Strongyloidea</taxon>
        <taxon>Ancylostomatidae</taxon>
        <taxon>Ancylostomatinae</taxon>
        <taxon>Ancylostoma</taxon>
    </lineage>
</organism>